<evidence type="ECO:0000256" key="3">
    <source>
        <dbReference type="SAM" id="Phobius"/>
    </source>
</evidence>
<keyword evidence="6" id="KW-1185">Reference proteome</keyword>
<organism evidence="5 6">
    <name type="scientific">Gulosibacter faecalis</name>
    <dbReference type="NCBI Taxonomy" id="272240"/>
    <lineage>
        <taxon>Bacteria</taxon>
        <taxon>Bacillati</taxon>
        <taxon>Actinomycetota</taxon>
        <taxon>Actinomycetes</taxon>
        <taxon>Micrococcales</taxon>
        <taxon>Microbacteriaceae</taxon>
        <taxon>Gulosibacter</taxon>
    </lineage>
</organism>
<comment type="caution">
    <text evidence="5">The sequence shown here is derived from an EMBL/GenBank/DDBJ whole genome shotgun (WGS) entry which is preliminary data.</text>
</comment>
<evidence type="ECO:0000256" key="2">
    <source>
        <dbReference type="SAM" id="MobiDB-lite"/>
    </source>
</evidence>
<keyword evidence="3" id="KW-1133">Transmembrane helix</keyword>
<dbReference type="InterPro" id="IPR000253">
    <property type="entry name" value="FHA_dom"/>
</dbReference>
<keyword evidence="1" id="KW-0597">Phosphoprotein</keyword>
<dbReference type="EMBL" id="JBHUNE010000003">
    <property type="protein sequence ID" value="MFD2757494.1"/>
    <property type="molecule type" value="Genomic_DNA"/>
</dbReference>
<gene>
    <name evidence="5" type="ORF">ACFSW7_03760</name>
</gene>
<dbReference type="CDD" id="cd00060">
    <property type="entry name" value="FHA"/>
    <property type="match status" value="1"/>
</dbReference>
<dbReference type="Gene3D" id="2.60.200.20">
    <property type="match status" value="1"/>
</dbReference>
<name>A0ABW5UX80_9MICO</name>
<dbReference type="RefSeq" id="WP_019618038.1">
    <property type="nucleotide sequence ID" value="NZ_JBHUNE010000003.1"/>
</dbReference>
<evidence type="ECO:0000313" key="5">
    <source>
        <dbReference type="EMBL" id="MFD2757494.1"/>
    </source>
</evidence>
<dbReference type="PROSITE" id="PS50006">
    <property type="entry name" value="FHA_DOMAIN"/>
    <property type="match status" value="1"/>
</dbReference>
<dbReference type="SUPFAM" id="SSF49879">
    <property type="entry name" value="SMAD/FHA domain"/>
    <property type="match status" value="1"/>
</dbReference>
<dbReference type="InterPro" id="IPR008984">
    <property type="entry name" value="SMAD_FHA_dom_sf"/>
</dbReference>
<feature type="region of interest" description="Disordered" evidence="2">
    <location>
        <begin position="44"/>
        <end position="84"/>
    </location>
</feature>
<protein>
    <submittedName>
        <fullName evidence="5">FHA domain-containing protein</fullName>
    </submittedName>
</protein>
<sequence>MSGELTLLVLRLIFLAVMWIFVFSIIYALRSDLFGSRSRDYQRALEQSRQQGAPAPQPAPVPAGGAPRPTAPQPQPQPSNDAGPAQFRQVIITSGPKRGTEIELTGKPLLIGRSPDADLRIQDDYTSTRHARLLRWNDAWMVQDLDSTNGTYVNDERVSQPVEIRRGTVVRIGTTTFELR</sequence>
<dbReference type="PANTHER" id="PTHR23308">
    <property type="entry name" value="NUCLEAR INHIBITOR OF PROTEIN PHOSPHATASE-1"/>
    <property type="match status" value="1"/>
</dbReference>
<feature type="domain" description="FHA" evidence="4">
    <location>
        <begin position="109"/>
        <end position="158"/>
    </location>
</feature>
<dbReference type="Pfam" id="PF00498">
    <property type="entry name" value="FHA"/>
    <property type="match status" value="1"/>
</dbReference>
<accession>A0ABW5UX80</accession>
<evidence type="ECO:0000259" key="4">
    <source>
        <dbReference type="PROSITE" id="PS50006"/>
    </source>
</evidence>
<evidence type="ECO:0000313" key="6">
    <source>
        <dbReference type="Proteomes" id="UP001597492"/>
    </source>
</evidence>
<proteinExistence type="predicted"/>
<dbReference type="Proteomes" id="UP001597492">
    <property type="component" value="Unassembled WGS sequence"/>
</dbReference>
<evidence type="ECO:0000256" key="1">
    <source>
        <dbReference type="ARBA" id="ARBA00022553"/>
    </source>
</evidence>
<feature type="transmembrane region" description="Helical" evidence="3">
    <location>
        <begin position="6"/>
        <end position="29"/>
    </location>
</feature>
<dbReference type="InterPro" id="IPR050923">
    <property type="entry name" value="Cell_Proc_Reg/RNA_Proc"/>
</dbReference>
<dbReference type="SMART" id="SM00240">
    <property type="entry name" value="FHA"/>
    <property type="match status" value="1"/>
</dbReference>
<keyword evidence="3" id="KW-0812">Transmembrane</keyword>
<reference evidence="6" key="1">
    <citation type="journal article" date="2019" name="Int. J. Syst. Evol. Microbiol.">
        <title>The Global Catalogue of Microorganisms (GCM) 10K type strain sequencing project: providing services to taxonomists for standard genome sequencing and annotation.</title>
        <authorList>
            <consortium name="The Broad Institute Genomics Platform"/>
            <consortium name="The Broad Institute Genome Sequencing Center for Infectious Disease"/>
            <person name="Wu L."/>
            <person name="Ma J."/>
        </authorList>
    </citation>
    <scope>NUCLEOTIDE SEQUENCE [LARGE SCALE GENOMIC DNA]</scope>
    <source>
        <strain evidence="6">TISTR 1514</strain>
    </source>
</reference>
<keyword evidence="3" id="KW-0472">Membrane</keyword>